<dbReference type="Gene3D" id="1.10.1790.10">
    <property type="entry name" value="PRD domain"/>
    <property type="match status" value="1"/>
</dbReference>
<evidence type="ECO:0000256" key="3">
    <source>
        <dbReference type="ARBA" id="ARBA00022490"/>
    </source>
</evidence>
<evidence type="ECO:0000256" key="9">
    <source>
        <dbReference type="ARBA" id="ARBA00041175"/>
    </source>
</evidence>
<dbReference type="PROSITE" id="PS51099">
    <property type="entry name" value="PTS_EIIB_TYPE_2"/>
    <property type="match status" value="1"/>
</dbReference>
<dbReference type="PROSITE" id="PS51094">
    <property type="entry name" value="PTS_EIIA_TYPE_2"/>
    <property type="match status" value="1"/>
</dbReference>
<dbReference type="CDD" id="cd00211">
    <property type="entry name" value="PTS_IIA_fru"/>
    <property type="match status" value="1"/>
</dbReference>
<reference evidence="14" key="1">
    <citation type="journal article" date="2013" name="Int. J. Syst. Evol. Microbiol.">
        <title>Polycladomyces abyssicola gen. nov., sp. nov., a thermophilic filamentous bacterium isolated from hemipelagic sediment.</title>
        <authorList>
            <person name="Tsubouchi T."/>
            <person name="Shimane Y."/>
            <person name="Mori K."/>
            <person name="Usui K."/>
            <person name="Hiraki T."/>
            <person name="Tame A."/>
            <person name="Uematsu K."/>
            <person name="Maruyama T."/>
            <person name="Hatada Y."/>
        </authorList>
    </citation>
    <scope>NUCLEOTIDE SEQUENCE</scope>
    <source>
        <strain evidence="14">JIR-001</strain>
    </source>
</reference>
<accession>A0A8D5ZNK5</accession>
<evidence type="ECO:0000256" key="5">
    <source>
        <dbReference type="ARBA" id="ARBA00022679"/>
    </source>
</evidence>
<keyword evidence="7" id="KW-0418">Kinase</keyword>
<dbReference type="AlphaFoldDB" id="A0A8D5ZNK5"/>
<evidence type="ECO:0000259" key="11">
    <source>
        <dbReference type="PROSITE" id="PS51094"/>
    </source>
</evidence>
<evidence type="ECO:0000256" key="7">
    <source>
        <dbReference type="ARBA" id="ARBA00022777"/>
    </source>
</evidence>
<keyword evidence="15" id="KW-1185">Reference proteome</keyword>
<dbReference type="GO" id="GO:0005737">
    <property type="term" value="C:cytoplasm"/>
    <property type="evidence" value="ECO:0007669"/>
    <property type="project" value="UniProtKB-SubCell"/>
</dbReference>
<evidence type="ECO:0000256" key="2">
    <source>
        <dbReference type="ARBA" id="ARBA00022448"/>
    </source>
</evidence>
<keyword evidence="6" id="KW-0598">Phosphotransferase system</keyword>
<dbReference type="KEGG" id="pabs:JIR001_26130"/>
<evidence type="ECO:0000313" key="14">
    <source>
        <dbReference type="EMBL" id="BCU82830.1"/>
    </source>
</evidence>
<dbReference type="Proteomes" id="UP000677436">
    <property type="component" value="Chromosome"/>
</dbReference>
<evidence type="ECO:0000256" key="6">
    <source>
        <dbReference type="ARBA" id="ARBA00022683"/>
    </source>
</evidence>
<evidence type="ECO:0000259" key="12">
    <source>
        <dbReference type="PROSITE" id="PS51099"/>
    </source>
</evidence>
<dbReference type="GO" id="GO:0006355">
    <property type="term" value="P:regulation of DNA-templated transcription"/>
    <property type="evidence" value="ECO:0007669"/>
    <property type="project" value="InterPro"/>
</dbReference>
<feature type="domain" description="PTS EIIB type-2" evidence="12">
    <location>
        <begin position="403"/>
        <end position="490"/>
    </location>
</feature>
<gene>
    <name evidence="14" type="ORF">JIR001_26130</name>
</gene>
<dbReference type="Pfam" id="PF00874">
    <property type="entry name" value="PRD"/>
    <property type="match status" value="1"/>
</dbReference>
<dbReference type="SUPFAM" id="SSF55804">
    <property type="entry name" value="Phoshotransferase/anion transport protein"/>
    <property type="match status" value="1"/>
</dbReference>
<dbReference type="InterPro" id="IPR013011">
    <property type="entry name" value="PTS_EIIB_2"/>
</dbReference>
<dbReference type="GO" id="GO:0009401">
    <property type="term" value="P:phosphoenolpyruvate-dependent sugar phosphotransferase system"/>
    <property type="evidence" value="ECO:0007669"/>
    <property type="project" value="UniProtKB-KW"/>
</dbReference>
<evidence type="ECO:0000313" key="15">
    <source>
        <dbReference type="Proteomes" id="UP000677436"/>
    </source>
</evidence>
<dbReference type="GO" id="GO:0008982">
    <property type="term" value="F:protein-N(PI)-phosphohistidine-sugar phosphotransferase activity"/>
    <property type="evidence" value="ECO:0007669"/>
    <property type="project" value="InterPro"/>
</dbReference>
<dbReference type="RefSeq" id="WP_212773126.1">
    <property type="nucleotide sequence ID" value="NZ_AP024601.1"/>
</dbReference>
<protein>
    <recommendedName>
        <fullName evidence="9">Ascorbate-specific PTS system EIIA component</fullName>
    </recommendedName>
    <alternativeName>
        <fullName evidence="10">Ascorbate-specific phosphotransferase enzyme IIA component</fullName>
    </alternativeName>
</protein>
<dbReference type="GO" id="GO:0016301">
    <property type="term" value="F:kinase activity"/>
    <property type="evidence" value="ECO:0007669"/>
    <property type="project" value="UniProtKB-KW"/>
</dbReference>
<keyword evidence="14" id="KW-0762">Sugar transport</keyword>
<dbReference type="CDD" id="cd05568">
    <property type="entry name" value="PTS_IIB_bgl_like"/>
    <property type="match status" value="1"/>
</dbReference>
<dbReference type="Gene3D" id="1.10.10.10">
    <property type="entry name" value="Winged helix-like DNA-binding domain superfamily/Winged helix DNA-binding domain"/>
    <property type="match status" value="1"/>
</dbReference>
<dbReference type="Gene3D" id="3.40.930.10">
    <property type="entry name" value="Mannitol-specific EII, Chain A"/>
    <property type="match status" value="1"/>
</dbReference>
<dbReference type="EMBL" id="AP024601">
    <property type="protein sequence ID" value="BCU82830.1"/>
    <property type="molecule type" value="Genomic_DNA"/>
</dbReference>
<keyword evidence="2" id="KW-0813">Transport</keyword>
<dbReference type="PANTHER" id="PTHR36203:SF1">
    <property type="entry name" value="ASCORBATE-SPECIFIC PTS SYSTEM EIIA COMPONENT"/>
    <property type="match status" value="1"/>
</dbReference>
<dbReference type="SUPFAM" id="SSF63520">
    <property type="entry name" value="PTS-regulatory domain, PRD"/>
    <property type="match status" value="1"/>
</dbReference>
<proteinExistence type="predicted"/>
<dbReference type="InterPro" id="IPR036388">
    <property type="entry name" value="WH-like_DNA-bd_sf"/>
</dbReference>
<evidence type="ECO:0000256" key="1">
    <source>
        <dbReference type="ARBA" id="ARBA00004496"/>
    </source>
</evidence>
<keyword evidence="3" id="KW-0963">Cytoplasm</keyword>
<dbReference type="InterPro" id="IPR036634">
    <property type="entry name" value="PRD_sf"/>
</dbReference>
<evidence type="ECO:0000256" key="4">
    <source>
        <dbReference type="ARBA" id="ARBA00022553"/>
    </source>
</evidence>
<evidence type="ECO:0000256" key="10">
    <source>
        <dbReference type="ARBA" id="ARBA00042072"/>
    </source>
</evidence>
<dbReference type="InterPro" id="IPR011608">
    <property type="entry name" value="PRD"/>
</dbReference>
<keyword evidence="5" id="KW-0808">Transferase</keyword>
<dbReference type="InterPro" id="IPR051351">
    <property type="entry name" value="Ascorbate-PTS_EIIA_comp"/>
</dbReference>
<dbReference type="InterPro" id="IPR016152">
    <property type="entry name" value="PTrfase/Anion_transptr"/>
</dbReference>
<feature type="domain" description="PRD" evidence="13">
    <location>
        <begin position="184"/>
        <end position="287"/>
    </location>
</feature>
<sequence length="688" mass="79714">MQLDQRSLRLLQEIISSPNVKYGDLERKLTLSRRQIQYDLEKINDWLSQKNLPLIHYDRHHGFRIDQSLMQTVAELDSFQSKEKYILSDEERVRFVLLLLLAKKEDLSLLHFSSALQVSRNTALNDIKKAKTLAGEYGIDLLYTRKEGYTLNGLEWNKRRLLGSLVRTSLAHENGAWLLGQALGTDFKWVAIVRQELEQIEHQLRVRYTDERLAELSYEIVYIMIRIRMGHRLVWPESDWHEVVSTPEYEAIKKLAQTLQLEDEGDSTELAYFALQLLTTNIVDTGNELDSHSKRLMSQSIQMIEEFEKHACVVLQEKEKLARQIFQHLRPAYFRVKFGLELENPLRDLILKEHGELHHLVKKAMKPFYQLVGRPVSDDESAYVTMHFGSWLRRQGTELSFRPKAVVVCPKGIAISKMLLKELREMFPDILFLDSLSVREFYRSSFSYDIVFSTVFVRTEAPLFIVNPIIDVDEKQRVCKEVTRVLYGITQAELNVPALIELIGQYADIRDDEGLAKALHRYFKSSYKKRLVRKEKDKPVLDQLITEETVQLVDEVENWQDAIRIASKPLLQNGSIEPLYVDAMIRSIQETGPYVVITPKVAIPHARPEEGVNMLSMSLLRLKKSVLFGENKPVHLVIVLAATDDESHLRALAQLTELLSQEENIDQLIQSEEISDVMKLIHHYSKGE</sequence>
<reference evidence="14" key="2">
    <citation type="journal article" date="2021" name="Microbiol. Resour. Announc.">
        <title>Complete Genome Sequence of Polycladomyces abyssicola JIR-001T, Isolated from Hemipelagic Sediment in Deep Seawater.</title>
        <authorList>
            <person name="Tsubouchi T."/>
            <person name="Kaneko Y."/>
        </authorList>
    </citation>
    <scope>NUCLEOTIDE SEQUENCE</scope>
    <source>
        <strain evidence="14">JIR-001</strain>
    </source>
</reference>
<keyword evidence="4" id="KW-0597">Phosphoprotein</keyword>
<comment type="subcellular location">
    <subcellularLocation>
        <location evidence="1">Cytoplasm</location>
    </subcellularLocation>
</comment>
<dbReference type="PANTHER" id="PTHR36203">
    <property type="entry name" value="ASCORBATE-SPECIFIC PTS SYSTEM EIIA COMPONENT"/>
    <property type="match status" value="1"/>
</dbReference>
<dbReference type="InterPro" id="IPR002178">
    <property type="entry name" value="PTS_EIIA_type-2_dom"/>
</dbReference>
<feature type="domain" description="PTS EIIA type-2" evidence="11">
    <location>
        <begin position="543"/>
        <end position="684"/>
    </location>
</feature>
<organism evidence="14 15">
    <name type="scientific">Polycladomyces abyssicola</name>
    <dbReference type="NCBI Taxonomy" id="1125966"/>
    <lineage>
        <taxon>Bacteria</taxon>
        <taxon>Bacillati</taxon>
        <taxon>Bacillota</taxon>
        <taxon>Bacilli</taxon>
        <taxon>Bacillales</taxon>
        <taxon>Thermoactinomycetaceae</taxon>
        <taxon>Polycladomyces</taxon>
    </lineage>
</organism>
<name>A0A8D5ZNK5_9BACL</name>
<dbReference type="Pfam" id="PF00359">
    <property type="entry name" value="PTS_EIIA_2"/>
    <property type="match status" value="1"/>
</dbReference>
<evidence type="ECO:0000256" key="8">
    <source>
        <dbReference type="ARBA" id="ARBA00037387"/>
    </source>
</evidence>
<comment type="function">
    <text evidence="8">The phosphoenolpyruvate-dependent sugar phosphotransferase system (sugar PTS), a major carbohydrate active transport system, catalyzes the phosphorylation of incoming sugar substrates concomitantly with their translocation across the cell membrane. The enzyme II UlaABC PTS system is involved in ascorbate transport.</text>
</comment>
<dbReference type="PROSITE" id="PS51372">
    <property type="entry name" value="PRD_2"/>
    <property type="match status" value="2"/>
</dbReference>
<evidence type="ECO:0000259" key="13">
    <source>
        <dbReference type="PROSITE" id="PS51372"/>
    </source>
</evidence>
<feature type="domain" description="PRD" evidence="13">
    <location>
        <begin position="291"/>
        <end position="398"/>
    </location>
</feature>